<evidence type="ECO:0000256" key="2">
    <source>
        <dbReference type="PROSITE-ProRule" id="PRU00059"/>
    </source>
</evidence>
<comment type="caution">
    <text evidence="2">Lacks conserved residue(s) required for the propagation of feature annotation.</text>
</comment>
<dbReference type="InterPro" id="IPR053207">
    <property type="entry name" value="Non-NMDA_GluR_Accessory"/>
</dbReference>
<feature type="domain" description="CUB" evidence="3">
    <location>
        <begin position="51"/>
        <end position="160"/>
    </location>
</feature>
<dbReference type="PANTHER" id="PTHR47537">
    <property type="entry name" value="CUBILIN"/>
    <property type="match status" value="1"/>
</dbReference>
<evidence type="ECO:0000256" key="1">
    <source>
        <dbReference type="ARBA" id="ARBA00023157"/>
    </source>
</evidence>
<dbReference type="EMBL" id="BMAO01012819">
    <property type="protein sequence ID" value="GFQ84191.1"/>
    <property type="molecule type" value="Genomic_DNA"/>
</dbReference>
<dbReference type="InterPro" id="IPR000859">
    <property type="entry name" value="CUB_dom"/>
</dbReference>
<dbReference type="Gene3D" id="2.60.120.290">
    <property type="entry name" value="Spermadhesin, CUB domain"/>
    <property type="match status" value="1"/>
</dbReference>
<dbReference type="OrthoDB" id="10037824at2759"/>
<keyword evidence="5" id="KW-1185">Reference proteome</keyword>
<dbReference type="Proteomes" id="UP000887116">
    <property type="component" value="Unassembled WGS sequence"/>
</dbReference>
<accession>A0A8X6FMR5</accession>
<dbReference type="PROSITE" id="PS01180">
    <property type="entry name" value="CUB"/>
    <property type="match status" value="1"/>
</dbReference>
<proteinExistence type="predicted"/>
<sequence>MPSVISSGPELLIQLYSAPYSVLCSSRLEIEISVKFELETAPFMQKDRSRCAYIIDANRHRRKGVIVSPKYTMPENSSCTYKFIGASSYDRIWLYFVSYLSRMKQKTPNDDENSNLCTLSMLEMFDSHERWPMLDISETFDPFPLQFCGESHIPGCAFML</sequence>
<dbReference type="AlphaFoldDB" id="A0A8X6FMR5"/>
<evidence type="ECO:0000259" key="3">
    <source>
        <dbReference type="PROSITE" id="PS01180"/>
    </source>
</evidence>
<protein>
    <recommendedName>
        <fullName evidence="3">CUB domain-containing protein</fullName>
    </recommendedName>
</protein>
<dbReference type="GO" id="GO:0005886">
    <property type="term" value="C:plasma membrane"/>
    <property type="evidence" value="ECO:0007669"/>
    <property type="project" value="TreeGrafter"/>
</dbReference>
<evidence type="ECO:0000313" key="5">
    <source>
        <dbReference type="Proteomes" id="UP000887116"/>
    </source>
</evidence>
<dbReference type="InterPro" id="IPR035914">
    <property type="entry name" value="Sperma_CUB_dom_sf"/>
</dbReference>
<name>A0A8X6FMR5_TRICU</name>
<dbReference type="PANTHER" id="PTHR47537:SF3">
    <property type="entry name" value="CUB DOMAIN-CONTAINING PROTEIN"/>
    <property type="match status" value="1"/>
</dbReference>
<evidence type="ECO:0000313" key="4">
    <source>
        <dbReference type="EMBL" id="GFQ84191.1"/>
    </source>
</evidence>
<organism evidence="4 5">
    <name type="scientific">Trichonephila clavata</name>
    <name type="common">Joro spider</name>
    <name type="synonym">Nephila clavata</name>
    <dbReference type="NCBI Taxonomy" id="2740835"/>
    <lineage>
        <taxon>Eukaryota</taxon>
        <taxon>Metazoa</taxon>
        <taxon>Ecdysozoa</taxon>
        <taxon>Arthropoda</taxon>
        <taxon>Chelicerata</taxon>
        <taxon>Arachnida</taxon>
        <taxon>Araneae</taxon>
        <taxon>Araneomorphae</taxon>
        <taxon>Entelegynae</taxon>
        <taxon>Araneoidea</taxon>
        <taxon>Nephilidae</taxon>
        <taxon>Trichonephila</taxon>
    </lineage>
</organism>
<gene>
    <name evidence="4" type="primary">AVEN_202195_1</name>
    <name evidence="4" type="ORF">TNCT_265271</name>
</gene>
<keyword evidence="1" id="KW-1015">Disulfide bond</keyword>
<comment type="caution">
    <text evidence="4">The sequence shown here is derived from an EMBL/GenBank/DDBJ whole genome shotgun (WGS) entry which is preliminary data.</text>
</comment>
<reference evidence="4" key="1">
    <citation type="submission" date="2020-07" db="EMBL/GenBank/DDBJ databases">
        <title>Multicomponent nature underlies the extraordinary mechanical properties of spider dragline silk.</title>
        <authorList>
            <person name="Kono N."/>
            <person name="Nakamura H."/>
            <person name="Mori M."/>
            <person name="Yoshida Y."/>
            <person name="Ohtoshi R."/>
            <person name="Malay A.D."/>
            <person name="Moran D.A.P."/>
            <person name="Tomita M."/>
            <person name="Numata K."/>
            <person name="Arakawa K."/>
        </authorList>
    </citation>
    <scope>NUCLEOTIDE SEQUENCE</scope>
</reference>